<dbReference type="EMBL" id="CP036276">
    <property type="protein sequence ID" value="QDU41946.1"/>
    <property type="molecule type" value="Genomic_DNA"/>
</dbReference>
<feature type="region of interest" description="Disordered" evidence="1">
    <location>
        <begin position="1"/>
        <end position="24"/>
    </location>
</feature>
<protein>
    <submittedName>
        <fullName evidence="2">Uncharacterized protein</fullName>
    </submittedName>
</protein>
<proteinExistence type="predicted"/>
<keyword evidence="3" id="KW-1185">Reference proteome</keyword>
<gene>
    <name evidence="2" type="ORF">Mal52_04010</name>
</gene>
<dbReference type="KEGG" id="sdyn:Mal52_04010"/>
<accession>A0A517ZHJ2</accession>
<name>A0A517ZHJ2_9PLAN</name>
<feature type="compositionally biased region" description="Basic residues" evidence="1">
    <location>
        <begin position="9"/>
        <end position="20"/>
    </location>
</feature>
<evidence type="ECO:0000256" key="1">
    <source>
        <dbReference type="SAM" id="MobiDB-lite"/>
    </source>
</evidence>
<organism evidence="2 3">
    <name type="scientific">Symmachiella dynata</name>
    <dbReference type="NCBI Taxonomy" id="2527995"/>
    <lineage>
        <taxon>Bacteria</taxon>
        <taxon>Pseudomonadati</taxon>
        <taxon>Planctomycetota</taxon>
        <taxon>Planctomycetia</taxon>
        <taxon>Planctomycetales</taxon>
        <taxon>Planctomycetaceae</taxon>
        <taxon>Symmachiella</taxon>
    </lineage>
</organism>
<dbReference type="AlphaFoldDB" id="A0A517ZHJ2"/>
<evidence type="ECO:0000313" key="3">
    <source>
        <dbReference type="Proteomes" id="UP000319383"/>
    </source>
</evidence>
<dbReference type="Proteomes" id="UP000319383">
    <property type="component" value="Chromosome"/>
</dbReference>
<sequence>MRCWWQAHKTTHSHPKKRAGRQGYHTSYYDSGTASADRNSQQDVIEVARLLDSWFKTDDNFVKWLTFEPSPNGIFVDWPYRPDLKHAPQIDIAGLF</sequence>
<reference evidence="2 3" key="1">
    <citation type="submission" date="2019-02" db="EMBL/GenBank/DDBJ databases">
        <title>Deep-cultivation of Planctomycetes and their phenomic and genomic characterization uncovers novel biology.</title>
        <authorList>
            <person name="Wiegand S."/>
            <person name="Jogler M."/>
            <person name="Boedeker C."/>
            <person name="Pinto D."/>
            <person name="Vollmers J."/>
            <person name="Rivas-Marin E."/>
            <person name="Kohn T."/>
            <person name="Peeters S.H."/>
            <person name="Heuer A."/>
            <person name="Rast P."/>
            <person name="Oberbeckmann S."/>
            <person name="Bunk B."/>
            <person name="Jeske O."/>
            <person name="Meyerdierks A."/>
            <person name="Storesund J.E."/>
            <person name="Kallscheuer N."/>
            <person name="Luecker S."/>
            <person name="Lage O.M."/>
            <person name="Pohl T."/>
            <person name="Merkel B.J."/>
            <person name="Hornburger P."/>
            <person name="Mueller R.-W."/>
            <person name="Bruemmer F."/>
            <person name="Labrenz M."/>
            <person name="Spormann A.M."/>
            <person name="Op den Camp H."/>
            <person name="Overmann J."/>
            <person name="Amann R."/>
            <person name="Jetten M.S.M."/>
            <person name="Mascher T."/>
            <person name="Medema M.H."/>
            <person name="Devos D.P."/>
            <person name="Kaster A.-K."/>
            <person name="Ovreas L."/>
            <person name="Rohde M."/>
            <person name="Galperin M.Y."/>
            <person name="Jogler C."/>
        </authorList>
    </citation>
    <scope>NUCLEOTIDE SEQUENCE [LARGE SCALE GENOMIC DNA]</scope>
    <source>
        <strain evidence="2 3">Mal52</strain>
    </source>
</reference>
<evidence type="ECO:0000313" key="2">
    <source>
        <dbReference type="EMBL" id="QDU41946.1"/>
    </source>
</evidence>